<organism evidence="2 3">
    <name type="scientific">Dorcoceras hygrometricum</name>
    <dbReference type="NCBI Taxonomy" id="472368"/>
    <lineage>
        <taxon>Eukaryota</taxon>
        <taxon>Viridiplantae</taxon>
        <taxon>Streptophyta</taxon>
        <taxon>Embryophyta</taxon>
        <taxon>Tracheophyta</taxon>
        <taxon>Spermatophyta</taxon>
        <taxon>Magnoliopsida</taxon>
        <taxon>eudicotyledons</taxon>
        <taxon>Gunneridae</taxon>
        <taxon>Pentapetalae</taxon>
        <taxon>asterids</taxon>
        <taxon>lamiids</taxon>
        <taxon>Lamiales</taxon>
        <taxon>Gesneriaceae</taxon>
        <taxon>Didymocarpoideae</taxon>
        <taxon>Trichosporeae</taxon>
        <taxon>Loxocarpinae</taxon>
        <taxon>Dorcoceras</taxon>
    </lineage>
</organism>
<name>A0A2Z7CAS5_9LAMI</name>
<accession>A0A2Z7CAS5</accession>
<dbReference type="EMBL" id="KQ997679">
    <property type="protein sequence ID" value="KZV43763.1"/>
    <property type="molecule type" value="Genomic_DNA"/>
</dbReference>
<evidence type="ECO:0000313" key="3">
    <source>
        <dbReference type="Proteomes" id="UP000250235"/>
    </source>
</evidence>
<evidence type="ECO:0000256" key="1">
    <source>
        <dbReference type="SAM" id="MobiDB-lite"/>
    </source>
</evidence>
<sequence>MASFLDIPSQIVTKLWIKFLGTGEPFRAPSKNKEMKMEYRLLHDIMAKAGSFDIVTSEKFDLMVAITVGLKVNWAQVLFQVLVAMVNNPNRQSQGFTVELSLLLERLVKADLGESVKLHPQKVLNKKSVQTYIKKNLNVVPAGETSKVSGATASEHQSTANGPQSLLNKPDKAAVEKPKKKKKRVGPMVKKQKVVVQQPMEARS</sequence>
<dbReference type="Proteomes" id="UP000250235">
    <property type="component" value="Unassembled WGS sequence"/>
</dbReference>
<dbReference type="AlphaFoldDB" id="A0A2Z7CAS5"/>
<feature type="region of interest" description="Disordered" evidence="1">
    <location>
        <begin position="148"/>
        <end position="204"/>
    </location>
</feature>
<protein>
    <submittedName>
        <fullName evidence="2">Uncharacterized protein</fullName>
    </submittedName>
</protein>
<gene>
    <name evidence="2" type="ORF">F511_11217</name>
</gene>
<feature type="compositionally biased region" description="Basic residues" evidence="1">
    <location>
        <begin position="178"/>
        <end position="193"/>
    </location>
</feature>
<evidence type="ECO:0000313" key="2">
    <source>
        <dbReference type="EMBL" id="KZV43763.1"/>
    </source>
</evidence>
<feature type="compositionally biased region" description="Polar residues" evidence="1">
    <location>
        <begin position="148"/>
        <end position="167"/>
    </location>
</feature>
<keyword evidence="3" id="KW-1185">Reference proteome</keyword>
<reference evidence="2 3" key="1">
    <citation type="journal article" date="2015" name="Proc. Natl. Acad. Sci. U.S.A.">
        <title>The resurrection genome of Boea hygrometrica: A blueprint for survival of dehydration.</title>
        <authorList>
            <person name="Xiao L."/>
            <person name="Yang G."/>
            <person name="Zhang L."/>
            <person name="Yang X."/>
            <person name="Zhao S."/>
            <person name="Ji Z."/>
            <person name="Zhou Q."/>
            <person name="Hu M."/>
            <person name="Wang Y."/>
            <person name="Chen M."/>
            <person name="Xu Y."/>
            <person name="Jin H."/>
            <person name="Xiao X."/>
            <person name="Hu G."/>
            <person name="Bao F."/>
            <person name="Hu Y."/>
            <person name="Wan P."/>
            <person name="Li L."/>
            <person name="Deng X."/>
            <person name="Kuang T."/>
            <person name="Xiang C."/>
            <person name="Zhu J.K."/>
            <person name="Oliver M.J."/>
            <person name="He Y."/>
        </authorList>
    </citation>
    <scope>NUCLEOTIDE SEQUENCE [LARGE SCALE GENOMIC DNA]</scope>
    <source>
        <strain evidence="3">cv. XS01</strain>
    </source>
</reference>
<proteinExistence type="predicted"/>